<evidence type="ECO:0000313" key="2">
    <source>
        <dbReference type="Proteomes" id="UP001279012"/>
    </source>
</evidence>
<proteinExistence type="predicted"/>
<feature type="non-terminal residue" evidence="1">
    <location>
        <position position="45"/>
    </location>
</feature>
<dbReference type="Proteomes" id="UP001279012">
    <property type="component" value="Unassembled WGS sequence"/>
</dbReference>
<dbReference type="EMBL" id="JAWZZT010000404">
    <property type="protein sequence ID" value="MDX7017990.1"/>
    <property type="molecule type" value="Genomic_DNA"/>
</dbReference>
<reference evidence="1" key="1">
    <citation type="submission" date="2023-11" db="EMBL/GenBank/DDBJ databases">
        <title>Detection of rare carbapenemases in Enterobacterales - comparison of two colorimetric and two CIM-based carbapenemase assays.</title>
        <authorList>
            <person name="Schaffarczyk L."/>
            <person name="Noster J."/>
            <person name="Stelzer Y."/>
            <person name="Sattler J."/>
            <person name="Gatermann S."/>
            <person name="Hamprecht A."/>
        </authorList>
    </citation>
    <scope>NUCLEOTIDE SEQUENCE</scope>
    <source>
        <strain evidence="1">CIM-Cont-037</strain>
    </source>
</reference>
<comment type="caution">
    <text evidence="1">The sequence shown here is derived from an EMBL/GenBank/DDBJ whole genome shotgun (WGS) entry which is preliminary data.</text>
</comment>
<sequence>MLLQFSSAQGPEECCIAVEKTLNYFLTVTEQRQVDVIILEQEPSR</sequence>
<name>A0AAW9ECF7_KLEAE</name>
<organism evidence="1 2">
    <name type="scientific">Klebsiella aerogenes</name>
    <name type="common">Enterobacter aerogenes</name>
    <dbReference type="NCBI Taxonomy" id="548"/>
    <lineage>
        <taxon>Bacteria</taxon>
        <taxon>Pseudomonadati</taxon>
        <taxon>Pseudomonadota</taxon>
        <taxon>Gammaproteobacteria</taxon>
        <taxon>Enterobacterales</taxon>
        <taxon>Enterobacteriaceae</taxon>
        <taxon>Klebsiella/Raoultella group</taxon>
        <taxon>Klebsiella</taxon>
    </lineage>
</organism>
<protein>
    <submittedName>
        <fullName evidence="1">Peptide chain release factor H</fullName>
    </submittedName>
</protein>
<gene>
    <name evidence="1" type="ORF">SJ059_26515</name>
</gene>
<dbReference type="AlphaFoldDB" id="A0AAW9ECF7"/>
<evidence type="ECO:0000313" key="1">
    <source>
        <dbReference type="EMBL" id="MDX7017990.1"/>
    </source>
</evidence>
<accession>A0AAW9ECF7</accession>